<keyword evidence="2" id="KW-1185">Reference proteome</keyword>
<accession>A0AAN8K992</accession>
<reference evidence="1 2" key="1">
    <citation type="submission" date="2021-04" db="EMBL/GenBank/DDBJ databases">
        <authorList>
            <person name="De Guttry C."/>
            <person name="Zahm M."/>
            <person name="Klopp C."/>
            <person name="Cabau C."/>
            <person name="Louis A."/>
            <person name="Berthelot C."/>
            <person name="Parey E."/>
            <person name="Roest Crollius H."/>
            <person name="Montfort J."/>
            <person name="Robinson-Rechavi M."/>
            <person name="Bucao C."/>
            <person name="Bouchez O."/>
            <person name="Gislard M."/>
            <person name="Lluch J."/>
            <person name="Milhes M."/>
            <person name="Lampietro C."/>
            <person name="Lopez Roques C."/>
            <person name="Donnadieu C."/>
            <person name="Braasch I."/>
            <person name="Desvignes T."/>
            <person name="Postlethwait J."/>
            <person name="Bobe J."/>
            <person name="Wedekind C."/>
            <person name="Guiguen Y."/>
        </authorList>
    </citation>
    <scope>NUCLEOTIDE SEQUENCE [LARGE SCALE GENOMIC DNA]</scope>
    <source>
        <strain evidence="1">Cs_M1</strain>
        <tissue evidence="1">Blood</tissue>
    </source>
</reference>
<dbReference type="Proteomes" id="UP001356427">
    <property type="component" value="Unassembled WGS sequence"/>
</dbReference>
<organism evidence="1 2">
    <name type="scientific">Coregonus suidteri</name>
    <dbReference type="NCBI Taxonomy" id="861788"/>
    <lineage>
        <taxon>Eukaryota</taxon>
        <taxon>Metazoa</taxon>
        <taxon>Chordata</taxon>
        <taxon>Craniata</taxon>
        <taxon>Vertebrata</taxon>
        <taxon>Euteleostomi</taxon>
        <taxon>Actinopterygii</taxon>
        <taxon>Neopterygii</taxon>
        <taxon>Teleostei</taxon>
        <taxon>Protacanthopterygii</taxon>
        <taxon>Salmoniformes</taxon>
        <taxon>Salmonidae</taxon>
        <taxon>Coregoninae</taxon>
        <taxon>Coregonus</taxon>
    </lineage>
</organism>
<dbReference type="AlphaFoldDB" id="A0AAN8K992"/>
<evidence type="ECO:0000313" key="2">
    <source>
        <dbReference type="Proteomes" id="UP001356427"/>
    </source>
</evidence>
<proteinExistence type="predicted"/>
<comment type="caution">
    <text evidence="1">The sequence shown here is derived from an EMBL/GenBank/DDBJ whole genome shotgun (WGS) entry which is preliminary data.</text>
</comment>
<name>A0AAN8K992_9TELE</name>
<sequence>MSRHLRNAQTRSSDRWTQIVMVNCLWRSLLREQRTTCPSCDCCSVIPAAQGSRRTVFNHPVLFIQVISKHSPSFTQW</sequence>
<dbReference type="EMBL" id="JAGTTL010000285">
    <property type="protein sequence ID" value="KAK6290799.1"/>
    <property type="molecule type" value="Genomic_DNA"/>
</dbReference>
<protein>
    <submittedName>
        <fullName evidence="1">Uncharacterized protein</fullName>
    </submittedName>
</protein>
<evidence type="ECO:0000313" key="1">
    <source>
        <dbReference type="EMBL" id="KAK6290799.1"/>
    </source>
</evidence>
<gene>
    <name evidence="1" type="ORF">J4Q44_G00388030</name>
</gene>